<comment type="caution">
    <text evidence="5">The sequence shown here is derived from an EMBL/GenBank/DDBJ whole genome shotgun (WGS) entry which is preliminary data.</text>
</comment>
<dbReference type="PROSITE" id="PS00041">
    <property type="entry name" value="HTH_ARAC_FAMILY_1"/>
    <property type="match status" value="1"/>
</dbReference>
<dbReference type="RefSeq" id="WP_138658125.1">
    <property type="nucleotide sequence ID" value="NZ_VATY01000002.1"/>
</dbReference>
<evidence type="ECO:0000259" key="4">
    <source>
        <dbReference type="PROSITE" id="PS01124"/>
    </source>
</evidence>
<dbReference type="EMBL" id="VATY01000002">
    <property type="protein sequence ID" value="TMM57143.1"/>
    <property type="molecule type" value="Genomic_DNA"/>
</dbReference>
<dbReference type="GO" id="GO:0003700">
    <property type="term" value="F:DNA-binding transcription factor activity"/>
    <property type="evidence" value="ECO:0007669"/>
    <property type="project" value="InterPro"/>
</dbReference>
<evidence type="ECO:0000313" key="5">
    <source>
        <dbReference type="EMBL" id="TMM57143.1"/>
    </source>
</evidence>
<keyword evidence="6" id="KW-1185">Reference proteome</keyword>
<name>A0A5S3PTA4_9FLAO</name>
<dbReference type="Proteomes" id="UP000310314">
    <property type="component" value="Unassembled WGS sequence"/>
</dbReference>
<dbReference type="OrthoDB" id="511992at2"/>
<dbReference type="PROSITE" id="PS01124">
    <property type="entry name" value="HTH_ARAC_FAMILY_2"/>
    <property type="match status" value="1"/>
</dbReference>
<sequence length="267" mass="31397">MNELKKGEFFGQHYKKSNFEDILITDTEYTHERVDWHYHANPYFTYLLQGKLYEANKKEEYYLEPGTLLFHNWQDAHQNIKAPEYTRGFHVELNSSWFEKHDLSTTQLEGSLQLKNPLLKKLMNNIFLESRIADPHSHTSIDLLLIEVMNNIKQENITPAVKKPKWVGNLNALLLETNTDYSLTELSQILGIHSVHLSREFHKYFGTTFGQYIRHLKLNKAILLMTTKKHSLTEICYTCGFYDQSHFINSFKSTYGITPSKFLKRIS</sequence>
<evidence type="ECO:0000256" key="3">
    <source>
        <dbReference type="ARBA" id="ARBA00023163"/>
    </source>
</evidence>
<dbReference type="PANTHER" id="PTHR43280:SF34">
    <property type="entry name" value="ARAC-FAMILY TRANSCRIPTIONAL REGULATOR"/>
    <property type="match status" value="1"/>
</dbReference>
<organism evidence="5 6">
    <name type="scientific">Maribacter algarum</name>
    <name type="common">ex Zhang et al. 2020</name>
    <dbReference type="NCBI Taxonomy" id="2578118"/>
    <lineage>
        <taxon>Bacteria</taxon>
        <taxon>Pseudomonadati</taxon>
        <taxon>Bacteroidota</taxon>
        <taxon>Flavobacteriia</taxon>
        <taxon>Flavobacteriales</taxon>
        <taxon>Flavobacteriaceae</taxon>
        <taxon>Maribacter</taxon>
    </lineage>
</organism>
<dbReference type="InterPro" id="IPR009057">
    <property type="entry name" value="Homeodomain-like_sf"/>
</dbReference>
<proteinExistence type="predicted"/>
<gene>
    <name evidence="5" type="ORF">FEE95_11670</name>
</gene>
<evidence type="ECO:0000256" key="2">
    <source>
        <dbReference type="ARBA" id="ARBA00023125"/>
    </source>
</evidence>
<dbReference type="AlphaFoldDB" id="A0A5S3PTA4"/>
<keyword evidence="1" id="KW-0805">Transcription regulation</keyword>
<dbReference type="PRINTS" id="PR00032">
    <property type="entry name" value="HTHARAC"/>
</dbReference>
<feature type="domain" description="HTH araC/xylS-type" evidence="4">
    <location>
        <begin position="164"/>
        <end position="265"/>
    </location>
</feature>
<evidence type="ECO:0000313" key="6">
    <source>
        <dbReference type="Proteomes" id="UP000310314"/>
    </source>
</evidence>
<dbReference type="InterPro" id="IPR020449">
    <property type="entry name" value="Tscrpt_reg_AraC-type_HTH"/>
</dbReference>
<dbReference type="Pfam" id="PF12833">
    <property type="entry name" value="HTH_18"/>
    <property type="match status" value="1"/>
</dbReference>
<evidence type="ECO:0000256" key="1">
    <source>
        <dbReference type="ARBA" id="ARBA00023015"/>
    </source>
</evidence>
<dbReference type="InterPro" id="IPR037923">
    <property type="entry name" value="HTH-like"/>
</dbReference>
<accession>A0A5S3PTA4</accession>
<dbReference type="SUPFAM" id="SSF46689">
    <property type="entry name" value="Homeodomain-like"/>
    <property type="match status" value="2"/>
</dbReference>
<keyword evidence="3" id="KW-0804">Transcription</keyword>
<dbReference type="Gene3D" id="1.10.10.60">
    <property type="entry name" value="Homeodomain-like"/>
    <property type="match status" value="2"/>
</dbReference>
<protein>
    <submittedName>
        <fullName evidence="5">Helix-turn-helix domain-containing protein</fullName>
    </submittedName>
</protein>
<reference evidence="5 6" key="1">
    <citation type="submission" date="2019-05" db="EMBL/GenBank/DDBJ databases">
        <authorList>
            <person name="Zhang J.-Y."/>
            <person name="Feg X."/>
            <person name="Du Z.-J."/>
        </authorList>
    </citation>
    <scope>NUCLEOTIDE SEQUENCE [LARGE SCALE GENOMIC DNA]</scope>
    <source>
        <strain evidence="5 6">RZ26</strain>
    </source>
</reference>
<dbReference type="SMART" id="SM00342">
    <property type="entry name" value="HTH_ARAC"/>
    <property type="match status" value="1"/>
</dbReference>
<keyword evidence="2" id="KW-0238">DNA-binding</keyword>
<dbReference type="InterPro" id="IPR018062">
    <property type="entry name" value="HTH_AraC-typ_CS"/>
</dbReference>
<dbReference type="InterPro" id="IPR018060">
    <property type="entry name" value="HTH_AraC"/>
</dbReference>
<dbReference type="PANTHER" id="PTHR43280">
    <property type="entry name" value="ARAC-FAMILY TRANSCRIPTIONAL REGULATOR"/>
    <property type="match status" value="1"/>
</dbReference>
<dbReference type="SUPFAM" id="SSF51215">
    <property type="entry name" value="Regulatory protein AraC"/>
    <property type="match status" value="1"/>
</dbReference>
<dbReference type="GO" id="GO:0043565">
    <property type="term" value="F:sequence-specific DNA binding"/>
    <property type="evidence" value="ECO:0007669"/>
    <property type="project" value="InterPro"/>
</dbReference>